<evidence type="ECO:0000313" key="6">
    <source>
        <dbReference type="EMBL" id="RNI21824.1"/>
    </source>
</evidence>
<dbReference type="EMBL" id="RJJD01000023">
    <property type="protein sequence ID" value="RNI21824.1"/>
    <property type="molecule type" value="Genomic_DNA"/>
</dbReference>
<proteinExistence type="predicted"/>
<dbReference type="GO" id="GO:0051536">
    <property type="term" value="F:iron-sulfur cluster binding"/>
    <property type="evidence" value="ECO:0007669"/>
    <property type="project" value="UniProtKB-KW"/>
</dbReference>
<dbReference type="Proteomes" id="UP000272117">
    <property type="component" value="Unassembled WGS sequence"/>
</dbReference>
<sequence length="367" mass="41094">MEKDSSIGGKGARPFQDQGLAKGRGAQYNPTNPYLKNEYVVEHQEGLDEPWERQTATQFFKEFPKTIVNEITSPDLGLSYSMNPYQGCEHGCIYCYARNTHAYWGLGAGLDFEQKIIVKENAPEVLQAQLEHPKWEVRPIMLAGNTDCYQPIEAKKKITRRLLEVLLQYRHPVSLITKNALILRDLDLLTELHSRRLLHVNISITTLDEDLRQKLEPRTSTGAKRLQVVKSLSEAGLPVNVMVAPIIPGLNDHEVPAILEASAAAGALSAAYTIVRLNGAVGETFEDWVHKAYPDRASKVLNQIKSCHGGTLNDSQFGRRMAGEGRWAETIKALFKVSLNKHFKGRSMPPYDMTAFTPRGGKQLNLF</sequence>
<dbReference type="InterPro" id="IPR006638">
    <property type="entry name" value="Elp3/MiaA/NifB-like_rSAM"/>
</dbReference>
<dbReference type="InterPro" id="IPR040086">
    <property type="entry name" value="MJ0683-like"/>
</dbReference>
<feature type="region of interest" description="Disordered" evidence="4">
    <location>
        <begin position="1"/>
        <end position="29"/>
    </location>
</feature>
<dbReference type="RefSeq" id="WP_123129148.1">
    <property type="nucleotide sequence ID" value="NZ_RJJD01000023.1"/>
</dbReference>
<dbReference type="SMART" id="SM00729">
    <property type="entry name" value="Elp3"/>
    <property type="match status" value="1"/>
</dbReference>
<feature type="domain" description="Radical SAM core" evidence="5">
    <location>
        <begin position="74"/>
        <end position="311"/>
    </location>
</feature>
<dbReference type="Gene3D" id="3.80.30.30">
    <property type="match status" value="1"/>
</dbReference>
<dbReference type="AlphaFoldDB" id="A0A3M9M8C4"/>
<evidence type="ECO:0000313" key="7">
    <source>
        <dbReference type="Proteomes" id="UP000272117"/>
    </source>
</evidence>
<dbReference type="GO" id="GO:0003824">
    <property type="term" value="F:catalytic activity"/>
    <property type="evidence" value="ECO:0007669"/>
    <property type="project" value="InterPro"/>
</dbReference>
<keyword evidence="2" id="KW-0408">Iron</keyword>
<evidence type="ECO:0000256" key="1">
    <source>
        <dbReference type="ARBA" id="ARBA00022723"/>
    </source>
</evidence>
<organism evidence="6 7">
    <name type="scientific">Rufibacter latericius</name>
    <dbReference type="NCBI Taxonomy" id="2487040"/>
    <lineage>
        <taxon>Bacteria</taxon>
        <taxon>Pseudomonadati</taxon>
        <taxon>Bacteroidota</taxon>
        <taxon>Cytophagia</taxon>
        <taxon>Cytophagales</taxon>
        <taxon>Hymenobacteraceae</taxon>
        <taxon>Rufibacter</taxon>
    </lineage>
</organism>
<keyword evidence="3" id="KW-0411">Iron-sulfur</keyword>
<dbReference type="PROSITE" id="PS51918">
    <property type="entry name" value="RADICAL_SAM"/>
    <property type="match status" value="1"/>
</dbReference>
<dbReference type="SFLD" id="SFLDS00029">
    <property type="entry name" value="Radical_SAM"/>
    <property type="match status" value="1"/>
</dbReference>
<dbReference type="CDD" id="cd01335">
    <property type="entry name" value="Radical_SAM"/>
    <property type="match status" value="1"/>
</dbReference>
<dbReference type="InterPro" id="IPR058240">
    <property type="entry name" value="rSAM_sf"/>
</dbReference>
<dbReference type="SUPFAM" id="SSF102114">
    <property type="entry name" value="Radical SAM enzymes"/>
    <property type="match status" value="1"/>
</dbReference>
<dbReference type="InterPro" id="IPR007197">
    <property type="entry name" value="rSAM"/>
</dbReference>
<name>A0A3M9M8C4_9BACT</name>
<reference evidence="6 7" key="1">
    <citation type="submission" date="2018-11" db="EMBL/GenBank/DDBJ databases">
        <title>Rufibacter latericius sp. nov., isolated from water in Baiyang Lake.</title>
        <authorList>
            <person name="Yang Y."/>
        </authorList>
    </citation>
    <scope>NUCLEOTIDE SEQUENCE [LARGE SCALE GENOMIC DNA]</scope>
    <source>
        <strain evidence="6 7">R-22-1c-1</strain>
    </source>
</reference>
<dbReference type="NCBIfam" id="NF033668">
    <property type="entry name" value="rSAM_PA0069"/>
    <property type="match status" value="1"/>
</dbReference>
<dbReference type="Pfam" id="PF04055">
    <property type="entry name" value="Radical_SAM"/>
    <property type="match status" value="1"/>
</dbReference>
<evidence type="ECO:0000256" key="4">
    <source>
        <dbReference type="SAM" id="MobiDB-lite"/>
    </source>
</evidence>
<dbReference type="OrthoDB" id="9785699at2"/>
<keyword evidence="7" id="KW-1185">Reference proteome</keyword>
<dbReference type="PANTHER" id="PTHR43432:SF3">
    <property type="entry name" value="SLR0285 PROTEIN"/>
    <property type="match status" value="1"/>
</dbReference>
<keyword evidence="1" id="KW-0479">Metal-binding</keyword>
<dbReference type="GO" id="GO:0046872">
    <property type="term" value="F:metal ion binding"/>
    <property type="evidence" value="ECO:0007669"/>
    <property type="project" value="UniProtKB-KW"/>
</dbReference>
<protein>
    <submittedName>
        <fullName evidence="6">PA0069 family radical SAM protein</fullName>
    </submittedName>
</protein>
<evidence type="ECO:0000256" key="2">
    <source>
        <dbReference type="ARBA" id="ARBA00023004"/>
    </source>
</evidence>
<evidence type="ECO:0000259" key="5">
    <source>
        <dbReference type="PROSITE" id="PS51918"/>
    </source>
</evidence>
<comment type="caution">
    <text evidence="6">The sequence shown here is derived from an EMBL/GenBank/DDBJ whole genome shotgun (WGS) entry which is preliminary data.</text>
</comment>
<gene>
    <name evidence="6" type="ORF">EFB08_22015</name>
</gene>
<accession>A0A3M9M8C4</accession>
<dbReference type="PANTHER" id="PTHR43432">
    <property type="entry name" value="SLR0285 PROTEIN"/>
    <property type="match status" value="1"/>
</dbReference>
<evidence type="ECO:0000256" key="3">
    <source>
        <dbReference type="ARBA" id="ARBA00023014"/>
    </source>
</evidence>
<dbReference type="SFLD" id="SFLDG01084">
    <property type="entry name" value="Uncharacterised_Radical_SAM_Su"/>
    <property type="match status" value="1"/>
</dbReference>